<keyword evidence="2" id="KW-1185">Reference proteome</keyword>
<gene>
    <name evidence="1" type="ORF">GIB67_024942</name>
</gene>
<dbReference type="AlphaFoldDB" id="A0A7J7NZ06"/>
<comment type="caution">
    <text evidence="1">The sequence shown here is derived from an EMBL/GenBank/DDBJ whole genome shotgun (WGS) entry which is preliminary data.</text>
</comment>
<evidence type="ECO:0000313" key="1">
    <source>
        <dbReference type="EMBL" id="KAF6172320.1"/>
    </source>
</evidence>
<name>A0A7J7NZ06_9MAGN</name>
<protein>
    <submittedName>
        <fullName evidence="1">Uncharacterized protein</fullName>
    </submittedName>
</protein>
<dbReference type="Proteomes" id="UP000541444">
    <property type="component" value="Unassembled WGS sequence"/>
</dbReference>
<dbReference type="EMBL" id="JACGCM010000440">
    <property type="protein sequence ID" value="KAF6172320.1"/>
    <property type="molecule type" value="Genomic_DNA"/>
</dbReference>
<dbReference type="OrthoDB" id="10565103at2759"/>
<accession>A0A7J7NZ06</accession>
<organism evidence="1 2">
    <name type="scientific">Kingdonia uniflora</name>
    <dbReference type="NCBI Taxonomy" id="39325"/>
    <lineage>
        <taxon>Eukaryota</taxon>
        <taxon>Viridiplantae</taxon>
        <taxon>Streptophyta</taxon>
        <taxon>Embryophyta</taxon>
        <taxon>Tracheophyta</taxon>
        <taxon>Spermatophyta</taxon>
        <taxon>Magnoliopsida</taxon>
        <taxon>Ranunculales</taxon>
        <taxon>Circaeasteraceae</taxon>
        <taxon>Kingdonia</taxon>
    </lineage>
</organism>
<sequence>MSEVMRMLEGDDLTEKWEASQKIETPKYRSYEILPQRYSDLEESSLVVEAMELSGPRECNRVADNLSKMLQSMGYVELRPEEFGEDLQKIVDDDASGKIYFRGIKKHFSRKHCEKKWKCGKKSDYDRRSIKLGGRDKNLSCRGSVTNVFDAEVGAVKMEVDK</sequence>
<proteinExistence type="predicted"/>
<evidence type="ECO:0000313" key="2">
    <source>
        <dbReference type="Proteomes" id="UP000541444"/>
    </source>
</evidence>
<reference evidence="1 2" key="1">
    <citation type="journal article" date="2020" name="IScience">
        <title>Genome Sequencing of the Endangered Kingdonia uniflora (Circaeasteraceae, Ranunculales) Reveals Potential Mechanisms of Evolutionary Specialization.</title>
        <authorList>
            <person name="Sun Y."/>
            <person name="Deng T."/>
            <person name="Zhang A."/>
            <person name="Moore M.J."/>
            <person name="Landis J.B."/>
            <person name="Lin N."/>
            <person name="Zhang H."/>
            <person name="Zhang X."/>
            <person name="Huang J."/>
            <person name="Zhang X."/>
            <person name="Sun H."/>
            <person name="Wang H."/>
        </authorList>
    </citation>
    <scope>NUCLEOTIDE SEQUENCE [LARGE SCALE GENOMIC DNA]</scope>
    <source>
        <strain evidence="1">TB1705</strain>
        <tissue evidence="1">Leaf</tissue>
    </source>
</reference>